<accession>A0ABR1CNT2</accession>
<reference evidence="1 2" key="1">
    <citation type="submission" date="2023-08" db="EMBL/GenBank/DDBJ databases">
        <title>A Necator americanus chromosomal reference genome.</title>
        <authorList>
            <person name="Ilik V."/>
            <person name="Petrzelkova K.J."/>
            <person name="Pardy F."/>
            <person name="Fuh T."/>
            <person name="Niatou-Singa F.S."/>
            <person name="Gouil Q."/>
            <person name="Baker L."/>
            <person name="Ritchie M.E."/>
            <person name="Jex A.R."/>
            <person name="Gazzola D."/>
            <person name="Li H."/>
            <person name="Toshio Fujiwara R."/>
            <person name="Zhan B."/>
            <person name="Aroian R.V."/>
            <person name="Pafco B."/>
            <person name="Schwarz E.M."/>
        </authorList>
    </citation>
    <scope>NUCLEOTIDE SEQUENCE [LARGE SCALE GENOMIC DNA]</scope>
    <source>
        <strain evidence="1 2">Aroian</strain>
        <tissue evidence="1">Whole animal</tissue>
    </source>
</reference>
<dbReference type="EMBL" id="JAVFWL010000003">
    <property type="protein sequence ID" value="KAK6739994.1"/>
    <property type="molecule type" value="Genomic_DNA"/>
</dbReference>
<comment type="caution">
    <text evidence="1">The sequence shown here is derived from an EMBL/GenBank/DDBJ whole genome shotgun (WGS) entry which is preliminary data.</text>
</comment>
<organism evidence="1 2">
    <name type="scientific">Necator americanus</name>
    <name type="common">Human hookworm</name>
    <dbReference type="NCBI Taxonomy" id="51031"/>
    <lineage>
        <taxon>Eukaryota</taxon>
        <taxon>Metazoa</taxon>
        <taxon>Ecdysozoa</taxon>
        <taxon>Nematoda</taxon>
        <taxon>Chromadorea</taxon>
        <taxon>Rhabditida</taxon>
        <taxon>Rhabditina</taxon>
        <taxon>Rhabditomorpha</taxon>
        <taxon>Strongyloidea</taxon>
        <taxon>Ancylostomatidae</taxon>
        <taxon>Bunostominae</taxon>
        <taxon>Necator</taxon>
    </lineage>
</organism>
<protein>
    <submittedName>
        <fullName evidence="1">Uncharacterized protein</fullName>
    </submittedName>
</protein>
<proteinExistence type="predicted"/>
<dbReference type="Proteomes" id="UP001303046">
    <property type="component" value="Unassembled WGS sequence"/>
</dbReference>
<name>A0ABR1CNT2_NECAM</name>
<sequence>MQTRRSEIDVGVSRLRTRPTKLQYMRGTGKSTYCQYMVSDVDPATDTSTEDLANGDAGHRPISLPLELELEFETTAICPVKSLL</sequence>
<evidence type="ECO:0000313" key="1">
    <source>
        <dbReference type="EMBL" id="KAK6739994.1"/>
    </source>
</evidence>
<evidence type="ECO:0000313" key="2">
    <source>
        <dbReference type="Proteomes" id="UP001303046"/>
    </source>
</evidence>
<keyword evidence="2" id="KW-1185">Reference proteome</keyword>
<gene>
    <name evidence="1" type="primary">Necator_chrIII.g9221</name>
    <name evidence="1" type="ORF">RB195_008456</name>
</gene>